<comment type="caution">
    <text evidence="1">The sequence shown here is derived from an EMBL/GenBank/DDBJ whole genome shotgun (WGS) entry which is preliminary data.</text>
</comment>
<dbReference type="AlphaFoldDB" id="A0AAV2BT91"/>
<proteinExistence type="predicted"/>
<dbReference type="PANTHER" id="PTHR31511">
    <property type="entry name" value="PROTEIN CBG23764"/>
    <property type="match status" value="1"/>
</dbReference>
<dbReference type="PANTHER" id="PTHR31511:SF12">
    <property type="entry name" value="RHO TERMINATION FACTOR N-TERMINAL DOMAIN-CONTAINING PROTEIN"/>
    <property type="match status" value="1"/>
</dbReference>
<accession>A0AAV2BT91</accession>
<evidence type="ECO:0000313" key="1">
    <source>
        <dbReference type="EMBL" id="CAL1299531.1"/>
    </source>
</evidence>
<organism evidence="1 2">
    <name type="scientific">Larinioides sclopetarius</name>
    <dbReference type="NCBI Taxonomy" id="280406"/>
    <lineage>
        <taxon>Eukaryota</taxon>
        <taxon>Metazoa</taxon>
        <taxon>Ecdysozoa</taxon>
        <taxon>Arthropoda</taxon>
        <taxon>Chelicerata</taxon>
        <taxon>Arachnida</taxon>
        <taxon>Araneae</taxon>
        <taxon>Araneomorphae</taxon>
        <taxon>Entelegynae</taxon>
        <taxon>Araneoidea</taxon>
        <taxon>Araneidae</taxon>
        <taxon>Larinioides</taxon>
    </lineage>
</organism>
<sequence length="99" mass="11226">MYPSVEAVQDIAHMLTSPGLAWQATLKVTNVKLDLFTDINMHFFNDEGIRVGVSMISHWRNEANLPQCSNYDPTGNHKFITYLDVNNFYVDGPCLNCCL</sequence>
<evidence type="ECO:0000313" key="2">
    <source>
        <dbReference type="Proteomes" id="UP001497382"/>
    </source>
</evidence>
<dbReference type="EMBL" id="CAXIEN010000505">
    <property type="protein sequence ID" value="CAL1299531.1"/>
    <property type="molecule type" value="Genomic_DNA"/>
</dbReference>
<name>A0AAV2BT91_9ARAC</name>
<keyword evidence="2" id="KW-1185">Reference proteome</keyword>
<protein>
    <submittedName>
        <fullName evidence="1">Uncharacterized protein</fullName>
    </submittedName>
</protein>
<reference evidence="1 2" key="1">
    <citation type="submission" date="2024-04" db="EMBL/GenBank/DDBJ databases">
        <authorList>
            <person name="Rising A."/>
            <person name="Reimegard J."/>
            <person name="Sonavane S."/>
            <person name="Akerstrom W."/>
            <person name="Nylinder S."/>
            <person name="Hedman E."/>
            <person name="Kallberg Y."/>
        </authorList>
    </citation>
    <scope>NUCLEOTIDE SEQUENCE [LARGE SCALE GENOMIC DNA]</scope>
</reference>
<dbReference type="Proteomes" id="UP001497382">
    <property type="component" value="Unassembled WGS sequence"/>
</dbReference>
<gene>
    <name evidence="1" type="ORF">LARSCL_LOCUS21409</name>
</gene>